<dbReference type="SUPFAM" id="SSF52096">
    <property type="entry name" value="ClpP/crotonase"/>
    <property type="match status" value="1"/>
</dbReference>
<dbReference type="InterPro" id="IPR029045">
    <property type="entry name" value="ClpP/crotonase-like_dom_sf"/>
</dbReference>
<dbReference type="InterPro" id="IPR006176">
    <property type="entry name" value="3-OHacyl-CoA_DH_NAD-bd"/>
</dbReference>
<dbReference type="GO" id="GO:0070403">
    <property type="term" value="F:NAD+ binding"/>
    <property type="evidence" value="ECO:0007669"/>
    <property type="project" value="InterPro"/>
</dbReference>
<feature type="domain" description="3-hydroxyacyl-CoA dehydrogenase NAD binding" evidence="9">
    <location>
        <begin position="8"/>
        <end position="190"/>
    </location>
</feature>
<keyword evidence="4" id="KW-0560">Oxidoreductase</keyword>
<name>A0A4R6R7F0_9BURK</name>
<dbReference type="AlphaFoldDB" id="A0A4R6R7F0"/>
<gene>
    <name evidence="10" type="ORF">EV672_10796</name>
</gene>
<accession>A0A4R6R7F0</accession>
<dbReference type="InterPro" id="IPR036291">
    <property type="entry name" value="NAD(P)-bd_dom_sf"/>
</dbReference>
<keyword evidence="11" id="KW-1185">Reference proteome</keyword>
<evidence type="ECO:0000259" key="9">
    <source>
        <dbReference type="Pfam" id="PF02737"/>
    </source>
</evidence>
<dbReference type="EMBL" id="SNXW01000007">
    <property type="protein sequence ID" value="TDP81665.1"/>
    <property type="molecule type" value="Genomic_DNA"/>
</dbReference>
<dbReference type="OrthoDB" id="5287258at2"/>
<dbReference type="Gene3D" id="3.40.50.720">
    <property type="entry name" value="NAD(P)-binding Rossmann-like Domain"/>
    <property type="match status" value="1"/>
</dbReference>
<dbReference type="Proteomes" id="UP000294593">
    <property type="component" value="Unassembled WGS sequence"/>
</dbReference>
<evidence type="ECO:0000256" key="5">
    <source>
        <dbReference type="ARBA" id="ARBA00023027"/>
    </source>
</evidence>
<evidence type="ECO:0000313" key="11">
    <source>
        <dbReference type="Proteomes" id="UP000294593"/>
    </source>
</evidence>
<evidence type="ECO:0000259" key="8">
    <source>
        <dbReference type="Pfam" id="PF00725"/>
    </source>
</evidence>
<reference evidence="10 11" key="1">
    <citation type="submission" date="2019-03" db="EMBL/GenBank/DDBJ databases">
        <title>Genomic Encyclopedia of Type Strains, Phase IV (KMG-IV): sequencing the most valuable type-strain genomes for metagenomic binning, comparative biology and taxonomic classification.</title>
        <authorList>
            <person name="Goeker M."/>
        </authorList>
    </citation>
    <scope>NUCLEOTIDE SEQUENCE [LARGE SCALE GENOMIC DNA]</scope>
    <source>
        <strain evidence="10 11">DSM 11901</strain>
    </source>
</reference>
<sequence length="799" mass="86362">MSRFNVRKVAVLGAGVMGAQIAAHLVNCKVPVVLFDLPAKEGPKNGIVTKAVENLKKLKPAPLGIVEDAALIQQANYEEHLEELRGCDLIIEAIAERLDWKEDLYKKIAPFVNDRAILATNTSGLSITAMANVLPEQLRSRFLGIHFFNPPRYMALLELIPTEYTLPEVVDQLEAFSTTAVGKSVIRAYDTPNFIANRVGVAGMMLTFREVERSGLGYDIVDDLTGKKMGRASSATFRTADVVGLDTMAHVIKTLQNGAKDDPFNACFNNPVALDKLLEKGHFGQKTKAGFFKKDGKAILQFNAETGEYVAAGGKADKEVTDILRKPAAERLKALRESAHPQAQFVWSILRNAFHYSAVTLESIAECARDIDFAMRWGFGMKQGPFEIWQEAGWKQVAEWVKADIDAGKALSSVPLPAWVFDGRDGVHTPEGSWSPKAGKYVPLRNLPVYQRQYFREDVLGSNAPNAATAGKTLFEDAAIRLWTLDDEVVIASIKSKMHTISGEVTAGLAKGLEIAEAGYKGLVIWSQDGPFSAGADLQSMMPAFMSGGGKAIAPFEKQLQDFMLSLRYANVPTVAAMHGLALGGGCELAVHAAKRVAAIESYVGLVEVGVGLIPGGGGLAYLARRAAEQVEASKGVSGMVGAELMGFVKEGFQAAAMAKVGTSAIETRKFGYLLDSDVIVPHKDEVLHVAIAQAKAMYESGYRAPAKKLFAVAGRNVKATLQSSLINMRDGGFISAHDYHISSCIADVLTGGDVDAGTLVSEEYLHALERKHFCALLDNPKTQERIMGMLSTGKPVRN</sequence>
<dbReference type="Pfam" id="PF00378">
    <property type="entry name" value="ECH_1"/>
    <property type="match status" value="1"/>
</dbReference>
<comment type="pathway">
    <text evidence="1">Lipid metabolism; fatty acid beta-oxidation.</text>
</comment>
<keyword evidence="5" id="KW-0520">NAD</keyword>
<evidence type="ECO:0000256" key="4">
    <source>
        <dbReference type="ARBA" id="ARBA00023002"/>
    </source>
</evidence>
<comment type="catalytic activity">
    <reaction evidence="7">
        <text>a (3S)-3-hydroxyacyl-CoA + NAD(+) = a 3-oxoacyl-CoA + NADH + H(+)</text>
        <dbReference type="Rhea" id="RHEA:22432"/>
        <dbReference type="ChEBI" id="CHEBI:15378"/>
        <dbReference type="ChEBI" id="CHEBI:57318"/>
        <dbReference type="ChEBI" id="CHEBI:57540"/>
        <dbReference type="ChEBI" id="CHEBI:57945"/>
        <dbReference type="ChEBI" id="CHEBI:90726"/>
        <dbReference type="EC" id="1.1.1.35"/>
    </reaction>
</comment>
<evidence type="ECO:0000256" key="6">
    <source>
        <dbReference type="ARBA" id="ARBA00023098"/>
    </source>
</evidence>
<dbReference type="RefSeq" id="WP_133609799.1">
    <property type="nucleotide sequence ID" value="NZ_SNXW01000007.1"/>
</dbReference>
<organism evidence="10 11">
    <name type="scientific">Aquabacterium commune</name>
    <dbReference type="NCBI Taxonomy" id="70586"/>
    <lineage>
        <taxon>Bacteria</taxon>
        <taxon>Pseudomonadati</taxon>
        <taxon>Pseudomonadota</taxon>
        <taxon>Betaproteobacteria</taxon>
        <taxon>Burkholderiales</taxon>
        <taxon>Aquabacterium</taxon>
    </lineage>
</organism>
<dbReference type="CDD" id="cd06558">
    <property type="entry name" value="crotonase-like"/>
    <property type="match status" value="1"/>
</dbReference>
<dbReference type="Gene3D" id="1.10.1040.50">
    <property type="match status" value="1"/>
</dbReference>
<dbReference type="InterPro" id="IPR006108">
    <property type="entry name" value="3HC_DH_C"/>
</dbReference>
<dbReference type="PANTHER" id="PTHR48075">
    <property type="entry name" value="3-HYDROXYACYL-COA DEHYDROGENASE FAMILY PROTEIN"/>
    <property type="match status" value="1"/>
</dbReference>
<evidence type="ECO:0000256" key="7">
    <source>
        <dbReference type="ARBA" id="ARBA00049556"/>
    </source>
</evidence>
<dbReference type="Pfam" id="PF02737">
    <property type="entry name" value="3HCDH_N"/>
    <property type="match status" value="1"/>
</dbReference>
<keyword evidence="6" id="KW-0443">Lipid metabolism</keyword>
<dbReference type="SUPFAM" id="SSF48179">
    <property type="entry name" value="6-phosphogluconate dehydrogenase C-terminal domain-like"/>
    <property type="match status" value="2"/>
</dbReference>
<keyword evidence="3" id="KW-0442">Lipid degradation</keyword>
<evidence type="ECO:0000256" key="2">
    <source>
        <dbReference type="ARBA" id="ARBA00022832"/>
    </source>
</evidence>
<dbReference type="GO" id="GO:0006635">
    <property type="term" value="P:fatty acid beta-oxidation"/>
    <property type="evidence" value="ECO:0007669"/>
    <property type="project" value="UniProtKB-UniPathway"/>
</dbReference>
<dbReference type="InterPro" id="IPR008927">
    <property type="entry name" value="6-PGluconate_DH-like_C_sf"/>
</dbReference>
<dbReference type="PANTHER" id="PTHR48075:SF7">
    <property type="entry name" value="3-HYDROXYACYL-COA DEHYDROGENASE-RELATED"/>
    <property type="match status" value="1"/>
</dbReference>
<keyword evidence="2" id="KW-0276">Fatty acid metabolism</keyword>
<dbReference type="UniPathway" id="UPA00659"/>
<comment type="caution">
    <text evidence="10">The sequence shown here is derived from an EMBL/GenBank/DDBJ whole genome shotgun (WGS) entry which is preliminary data.</text>
</comment>
<proteinExistence type="predicted"/>
<dbReference type="SUPFAM" id="SSF51735">
    <property type="entry name" value="NAD(P)-binding Rossmann-fold domains"/>
    <property type="match status" value="1"/>
</dbReference>
<feature type="domain" description="3-hydroxyacyl-CoA dehydrogenase C-terminal" evidence="8">
    <location>
        <begin position="194"/>
        <end position="293"/>
    </location>
</feature>
<dbReference type="InterPro" id="IPR001753">
    <property type="entry name" value="Enoyl-CoA_hydra/iso"/>
</dbReference>
<dbReference type="Gene3D" id="3.90.226.10">
    <property type="entry name" value="2-enoyl-CoA Hydratase, Chain A, domain 1"/>
    <property type="match status" value="1"/>
</dbReference>
<evidence type="ECO:0000256" key="3">
    <source>
        <dbReference type="ARBA" id="ARBA00022963"/>
    </source>
</evidence>
<protein>
    <submittedName>
        <fullName evidence="10">3-hydroxyacyl-CoA dehydrogenase</fullName>
    </submittedName>
</protein>
<dbReference type="Pfam" id="PF00725">
    <property type="entry name" value="3HCDH"/>
    <property type="match status" value="1"/>
</dbReference>
<evidence type="ECO:0000313" key="10">
    <source>
        <dbReference type="EMBL" id="TDP81665.1"/>
    </source>
</evidence>
<evidence type="ECO:0000256" key="1">
    <source>
        <dbReference type="ARBA" id="ARBA00005005"/>
    </source>
</evidence>
<dbReference type="GO" id="GO:0003857">
    <property type="term" value="F:(3S)-3-hydroxyacyl-CoA dehydrogenase (NAD+) activity"/>
    <property type="evidence" value="ECO:0007669"/>
    <property type="project" value="UniProtKB-EC"/>
</dbReference>